<dbReference type="AlphaFoldDB" id="A0A182T0F2"/>
<proteinExistence type="predicted"/>
<sequence length="109" mass="12472">MQEELDTEEEADEEDIKARVDHTSAWLENSDMQWDKRERSKDVDLAKLSSTRYASVLNNNEISGRRAEIQSRNDISVAPEEAAKQHATVQVRKVNIPSQAQIAATSFRW</sequence>
<accession>A0A182T0F2</accession>
<dbReference type="VEuPathDB" id="VectorBase:AMAM017078"/>
<organism evidence="1 2">
    <name type="scientific">Anopheles maculatus</name>
    <dbReference type="NCBI Taxonomy" id="74869"/>
    <lineage>
        <taxon>Eukaryota</taxon>
        <taxon>Metazoa</taxon>
        <taxon>Ecdysozoa</taxon>
        <taxon>Arthropoda</taxon>
        <taxon>Hexapoda</taxon>
        <taxon>Insecta</taxon>
        <taxon>Pterygota</taxon>
        <taxon>Neoptera</taxon>
        <taxon>Endopterygota</taxon>
        <taxon>Diptera</taxon>
        <taxon>Nematocera</taxon>
        <taxon>Culicoidea</taxon>
        <taxon>Culicidae</taxon>
        <taxon>Anophelinae</taxon>
        <taxon>Anopheles</taxon>
        <taxon>Anopheles maculatus group</taxon>
    </lineage>
</organism>
<dbReference type="Proteomes" id="UP000075901">
    <property type="component" value="Unassembled WGS sequence"/>
</dbReference>
<dbReference type="EnsemblMetazoa" id="AMAM017078-RA">
    <property type="protein sequence ID" value="AMAM017078-PA"/>
    <property type="gene ID" value="AMAM017078"/>
</dbReference>
<keyword evidence="2" id="KW-1185">Reference proteome</keyword>
<evidence type="ECO:0000313" key="1">
    <source>
        <dbReference type="EnsemblMetazoa" id="AMAM017078-PA"/>
    </source>
</evidence>
<protein>
    <submittedName>
        <fullName evidence="1">Uncharacterized protein</fullName>
    </submittedName>
</protein>
<reference evidence="2" key="1">
    <citation type="submission" date="2013-09" db="EMBL/GenBank/DDBJ databases">
        <title>The Genome Sequence of Anopheles maculatus species B.</title>
        <authorList>
            <consortium name="The Broad Institute Genomics Platform"/>
            <person name="Neafsey D.E."/>
            <person name="Besansky N."/>
            <person name="Howell P."/>
            <person name="Walton C."/>
            <person name="Young S.K."/>
            <person name="Zeng Q."/>
            <person name="Gargeya S."/>
            <person name="Fitzgerald M."/>
            <person name="Haas B."/>
            <person name="Abouelleil A."/>
            <person name="Allen A.W."/>
            <person name="Alvarado L."/>
            <person name="Arachchi H.M."/>
            <person name="Berlin A.M."/>
            <person name="Chapman S.B."/>
            <person name="Gainer-Dewar J."/>
            <person name="Goldberg J."/>
            <person name="Griggs A."/>
            <person name="Gujja S."/>
            <person name="Hansen M."/>
            <person name="Howarth C."/>
            <person name="Imamovic A."/>
            <person name="Ireland A."/>
            <person name="Larimer J."/>
            <person name="McCowan C."/>
            <person name="Murphy C."/>
            <person name="Pearson M."/>
            <person name="Poon T.W."/>
            <person name="Priest M."/>
            <person name="Roberts A."/>
            <person name="Saif S."/>
            <person name="Shea T."/>
            <person name="Sisk P."/>
            <person name="Sykes S."/>
            <person name="Wortman J."/>
            <person name="Nusbaum C."/>
            <person name="Birren B."/>
        </authorList>
    </citation>
    <scope>NUCLEOTIDE SEQUENCE [LARGE SCALE GENOMIC DNA]</scope>
    <source>
        <strain evidence="2">maculatus3</strain>
    </source>
</reference>
<reference evidence="1" key="2">
    <citation type="submission" date="2020-05" db="UniProtKB">
        <authorList>
            <consortium name="EnsemblMetazoa"/>
        </authorList>
    </citation>
    <scope>IDENTIFICATION</scope>
    <source>
        <strain evidence="1">maculatus3</strain>
    </source>
</reference>
<name>A0A182T0F2_9DIPT</name>
<evidence type="ECO:0000313" key="2">
    <source>
        <dbReference type="Proteomes" id="UP000075901"/>
    </source>
</evidence>